<dbReference type="InterPro" id="IPR040265">
    <property type="entry name" value="CHUP1/IPGA1-like"/>
</dbReference>
<evidence type="ECO:0000256" key="2">
    <source>
        <dbReference type="SAM" id="Coils"/>
    </source>
</evidence>
<dbReference type="EMBL" id="CM000880">
    <property type="protein sequence ID" value="KQK22140.1"/>
    <property type="molecule type" value="Genomic_DNA"/>
</dbReference>
<feature type="coiled-coil region" evidence="2">
    <location>
        <begin position="9"/>
        <end position="50"/>
    </location>
</feature>
<dbReference type="RefSeq" id="XP_024318083.1">
    <property type="nucleotide sequence ID" value="XM_024462315.1"/>
</dbReference>
<reference evidence="5" key="3">
    <citation type="submission" date="2018-08" db="UniProtKB">
        <authorList>
            <consortium name="EnsemblPlants"/>
        </authorList>
    </citation>
    <scope>IDENTIFICATION</scope>
    <source>
        <strain evidence="5">cv. Bd21</strain>
    </source>
</reference>
<dbReference type="STRING" id="15368.I1H6J0"/>
<dbReference type="EnsemblPlants" id="KQK22140">
    <property type="protein sequence ID" value="KQK22140"/>
    <property type="gene ID" value="BRADI_1g65430v3"/>
</dbReference>
<evidence type="ECO:0000256" key="1">
    <source>
        <dbReference type="ARBA" id="ARBA00023054"/>
    </source>
</evidence>
<dbReference type="ExpressionAtlas" id="I1H6J0">
    <property type="expression patterns" value="baseline and differential"/>
</dbReference>
<gene>
    <name evidence="5" type="primary">LOC100828631</name>
    <name evidence="4" type="ORF">BRADI_1g65430v3</name>
</gene>
<reference evidence="4 5" key="1">
    <citation type="journal article" date="2010" name="Nature">
        <title>Genome sequencing and analysis of the model grass Brachypodium distachyon.</title>
        <authorList>
            <consortium name="International Brachypodium Initiative"/>
        </authorList>
    </citation>
    <scope>NUCLEOTIDE SEQUENCE [LARGE SCALE GENOMIC DNA]</scope>
    <source>
        <strain evidence="4">Bd21</strain>
        <strain evidence="5">cv. Bd21</strain>
    </source>
</reference>
<dbReference type="AlphaFoldDB" id="I1H6J0"/>
<evidence type="ECO:0000313" key="5">
    <source>
        <dbReference type="EnsemblPlants" id="KQK22140"/>
    </source>
</evidence>
<name>I1H6J0_BRADI</name>
<dbReference type="GO" id="GO:0072699">
    <property type="term" value="P:protein localization to cortical microtubule cytoskeleton"/>
    <property type="evidence" value="ECO:0000318"/>
    <property type="project" value="GO_Central"/>
</dbReference>
<sequence>MMREGDPCVALLRSKLHGLIERNHTLEEENKQLRHQVSRLKGQVSSFEGQDTERKIMWKKLENSATGNFSKEKQFVHNNDDVKEAMDLNNSACYSRQQFPRAPLVKSRSRRVPNPPPSPTCIQPTMKANKEGCMAPHPPPPPPLPSKLLKSTKAVQRVPEVVELYRLLIRRESKNDAKAGSMGIPVATNSRDMIGEIENRSAYVIAIKSDVENQGEFINFLAKEVQNAAYKEMADVEEFVKWLDGELSYLVDERAVLKHFPNWPEKKADAMREAAFTYRDLKNLESEASSFHDDRRLATPMAFKRMQALQDKIEQGIHNTEKIRDSASGRYKDLMIPWDWMLDSGIIKQLKSASLKLAKEYMNRIMNALKSDPFVNDEELLLQGVRFAFRIHQLAGGFDEDCRKAFQELKTYASKSE</sequence>
<proteinExistence type="predicted"/>
<organism evidence="5">
    <name type="scientific">Brachypodium distachyon</name>
    <name type="common">Purple false brome</name>
    <name type="synonym">Trachynia distachya</name>
    <dbReference type="NCBI Taxonomy" id="15368"/>
    <lineage>
        <taxon>Eukaryota</taxon>
        <taxon>Viridiplantae</taxon>
        <taxon>Streptophyta</taxon>
        <taxon>Embryophyta</taxon>
        <taxon>Tracheophyta</taxon>
        <taxon>Spermatophyta</taxon>
        <taxon>Magnoliopsida</taxon>
        <taxon>Liliopsida</taxon>
        <taxon>Poales</taxon>
        <taxon>Poaceae</taxon>
        <taxon>BOP clade</taxon>
        <taxon>Pooideae</taxon>
        <taxon>Stipodae</taxon>
        <taxon>Brachypodieae</taxon>
        <taxon>Brachypodium</taxon>
    </lineage>
</organism>
<dbReference type="OMA" id="HMENKAN"/>
<evidence type="ECO:0000256" key="3">
    <source>
        <dbReference type="SAM" id="MobiDB-lite"/>
    </source>
</evidence>
<evidence type="ECO:0000313" key="6">
    <source>
        <dbReference type="Proteomes" id="UP000008810"/>
    </source>
</evidence>
<dbReference type="Proteomes" id="UP000008810">
    <property type="component" value="Chromosome 1"/>
</dbReference>
<dbReference type="OrthoDB" id="1922539at2759"/>
<dbReference type="GeneID" id="100828631"/>
<dbReference type="PANTHER" id="PTHR31342">
    <property type="entry name" value="PROTEIN CHUP1, CHLOROPLASTIC"/>
    <property type="match status" value="1"/>
</dbReference>
<feature type="region of interest" description="Disordered" evidence="3">
    <location>
        <begin position="103"/>
        <end position="123"/>
    </location>
</feature>
<dbReference type="HOGENOM" id="CLU_014032_1_0_1"/>
<dbReference type="GO" id="GO:0055028">
    <property type="term" value="C:cortical microtubule"/>
    <property type="evidence" value="ECO:0000318"/>
    <property type="project" value="GO_Central"/>
</dbReference>
<keyword evidence="1 2" id="KW-0175">Coiled coil</keyword>
<dbReference type="PANTHER" id="PTHR31342:SF48">
    <property type="entry name" value="CHUP1-LIKE PROTEIN"/>
    <property type="match status" value="1"/>
</dbReference>
<keyword evidence="6" id="KW-1185">Reference proteome</keyword>
<dbReference type="eggNOG" id="ENOG502QQ13">
    <property type="taxonomic scope" value="Eukaryota"/>
</dbReference>
<dbReference type="Gramene" id="KQK22140">
    <property type="protein sequence ID" value="KQK22140"/>
    <property type="gene ID" value="BRADI_1g65430v3"/>
</dbReference>
<accession>I1H6J0</accession>
<evidence type="ECO:0000313" key="4">
    <source>
        <dbReference type="EMBL" id="KQK22140.1"/>
    </source>
</evidence>
<protein>
    <submittedName>
        <fullName evidence="4 5">Uncharacterized protein</fullName>
    </submittedName>
</protein>
<reference evidence="4" key="2">
    <citation type="submission" date="2017-06" db="EMBL/GenBank/DDBJ databases">
        <title>WGS assembly of Brachypodium distachyon.</title>
        <authorList>
            <consortium name="The International Brachypodium Initiative"/>
            <person name="Lucas S."/>
            <person name="Harmon-Smith M."/>
            <person name="Lail K."/>
            <person name="Tice H."/>
            <person name="Grimwood J."/>
            <person name="Bruce D."/>
            <person name="Barry K."/>
            <person name="Shu S."/>
            <person name="Lindquist E."/>
            <person name="Wang M."/>
            <person name="Pitluck S."/>
            <person name="Vogel J.P."/>
            <person name="Garvin D.F."/>
            <person name="Mockler T.C."/>
            <person name="Schmutz J."/>
            <person name="Rokhsar D."/>
            <person name="Bevan M.W."/>
        </authorList>
    </citation>
    <scope>NUCLEOTIDE SEQUENCE</scope>
    <source>
        <strain evidence="4">Bd21</strain>
    </source>
</reference>